<dbReference type="InterPro" id="IPR038885">
    <property type="entry name" value="PLB1"/>
</dbReference>
<dbReference type="Pfam" id="PF00657">
    <property type="entry name" value="Lipase_GDSL"/>
    <property type="match status" value="1"/>
</dbReference>
<feature type="signal peptide" evidence="1">
    <location>
        <begin position="1"/>
        <end position="16"/>
    </location>
</feature>
<dbReference type="InterPro" id="IPR001087">
    <property type="entry name" value="GDSL"/>
</dbReference>
<dbReference type="Gene3D" id="3.40.50.1110">
    <property type="entry name" value="SGNH hydrolase"/>
    <property type="match status" value="1"/>
</dbReference>
<dbReference type="AlphaFoldDB" id="A0A8H7V2Y8"/>
<dbReference type="EMBL" id="JAEPRD010000095">
    <property type="protein sequence ID" value="KAG2199509.1"/>
    <property type="molecule type" value="Genomic_DNA"/>
</dbReference>
<dbReference type="InterPro" id="IPR036514">
    <property type="entry name" value="SGNH_hydro_sf"/>
</dbReference>
<dbReference type="PANTHER" id="PTHR21325">
    <property type="entry name" value="PHOSPHOLIPASE B, PLB1"/>
    <property type="match status" value="1"/>
</dbReference>
<dbReference type="GO" id="GO:0004620">
    <property type="term" value="F:phospholipase activity"/>
    <property type="evidence" value="ECO:0007669"/>
    <property type="project" value="InterPro"/>
</dbReference>
<dbReference type="Proteomes" id="UP000603453">
    <property type="component" value="Unassembled WGS sequence"/>
</dbReference>
<feature type="chain" id="PRO_5034679273" evidence="1">
    <location>
        <begin position="17"/>
        <end position="379"/>
    </location>
</feature>
<protein>
    <submittedName>
        <fullName evidence="2">Uncharacterized protein</fullName>
    </submittedName>
</protein>
<organism evidence="2 3">
    <name type="scientific">Mucor saturninus</name>
    <dbReference type="NCBI Taxonomy" id="64648"/>
    <lineage>
        <taxon>Eukaryota</taxon>
        <taxon>Fungi</taxon>
        <taxon>Fungi incertae sedis</taxon>
        <taxon>Mucoromycota</taxon>
        <taxon>Mucoromycotina</taxon>
        <taxon>Mucoromycetes</taxon>
        <taxon>Mucorales</taxon>
        <taxon>Mucorineae</taxon>
        <taxon>Mucoraceae</taxon>
        <taxon>Mucor</taxon>
    </lineage>
</organism>
<reference evidence="2" key="1">
    <citation type="submission" date="2020-12" db="EMBL/GenBank/DDBJ databases">
        <title>Metabolic potential, ecology and presence of endohyphal bacteria is reflected in genomic diversity of Mucoromycotina.</title>
        <authorList>
            <person name="Muszewska A."/>
            <person name="Okrasinska A."/>
            <person name="Steczkiewicz K."/>
            <person name="Drgas O."/>
            <person name="Orlowska M."/>
            <person name="Perlinska-Lenart U."/>
            <person name="Aleksandrzak-Piekarczyk T."/>
            <person name="Szatraj K."/>
            <person name="Zielenkiewicz U."/>
            <person name="Pilsyk S."/>
            <person name="Malc E."/>
            <person name="Mieczkowski P."/>
            <person name="Kruszewska J.S."/>
            <person name="Biernat P."/>
            <person name="Pawlowska J."/>
        </authorList>
    </citation>
    <scope>NUCLEOTIDE SEQUENCE</scope>
    <source>
        <strain evidence="2">WA0000017839</strain>
    </source>
</reference>
<evidence type="ECO:0000313" key="2">
    <source>
        <dbReference type="EMBL" id="KAG2199509.1"/>
    </source>
</evidence>
<dbReference type="OrthoDB" id="10265800at2759"/>
<evidence type="ECO:0000256" key="1">
    <source>
        <dbReference type="SAM" id="SignalP"/>
    </source>
</evidence>
<dbReference type="PANTHER" id="PTHR21325:SF31">
    <property type="entry name" value="GH22081P-RELATED"/>
    <property type="match status" value="1"/>
</dbReference>
<gene>
    <name evidence="2" type="ORF">INT47_009963</name>
</gene>
<dbReference type="SUPFAM" id="SSF52266">
    <property type="entry name" value="SGNH hydrolase"/>
    <property type="match status" value="1"/>
</dbReference>
<dbReference type="GO" id="GO:0006644">
    <property type="term" value="P:phospholipid metabolic process"/>
    <property type="evidence" value="ECO:0007669"/>
    <property type="project" value="TreeGrafter"/>
</dbReference>
<evidence type="ECO:0000313" key="3">
    <source>
        <dbReference type="Proteomes" id="UP000603453"/>
    </source>
</evidence>
<keyword evidence="3" id="KW-1185">Reference proteome</keyword>
<keyword evidence="1" id="KW-0732">Signal</keyword>
<proteinExistence type="predicted"/>
<sequence length="379" mass="42422">MLFITVFLCFIQIILSITVKDITDCPAIAPHAPPRNIHDLRVDDITVIAALGDSVTAGMVARNIDTPYLSNDQFIEYRGQSWVMGGDKGAPSISNLIKHFQPYLHGSSLGAKPARLCPKTFFCLDSHHDPSIDFLNAAQSGATSQELEEQVDYLSQRIGFNTPLAKHWKLINVFIGFNDASVSCLPGKSVDGYKANVKNSLRKLIENVDYAFINLVGIMQYSDLIHLTDQQPGYKKKFVNDTIDLLDFECYCCRHPHGGTKFISERVIEYNQALSEIAQELTSSKINDMIKPYLGEVKKNIAVVYQPMNPDTSTVPPYALSNVDGYHPNTVGYSYLSRALWNQMFLSGDQKIVTDTFDPSRPIFCPTEHDRLETCQNLV</sequence>
<name>A0A8H7V2Y8_9FUNG</name>
<comment type="caution">
    <text evidence="2">The sequence shown here is derived from an EMBL/GenBank/DDBJ whole genome shotgun (WGS) entry which is preliminary data.</text>
</comment>
<accession>A0A8H7V2Y8</accession>